<accession>A0A1U7HLH6</accession>
<evidence type="ECO:0000313" key="3">
    <source>
        <dbReference type="Proteomes" id="UP000186868"/>
    </source>
</evidence>
<dbReference type="PANTHER" id="PTHR30189:SF1">
    <property type="entry name" value="LPS-ASSEMBLY PROTEIN LPTD"/>
    <property type="match status" value="1"/>
</dbReference>
<sequence>MLPDLPPDNPPAFIQSIAPEKVSDSQRDRNGDRSNSVDSTGEEWKVEPGQTIPIYSQRDSTSVLFPSLLSLKPSKSLSQPTQTTPAVVEFSDVPSQEVASPVSNEKSAASLGKSISVGYGTFNRDRTLWNSSFTKSSQSKVIKGLEQISLSDEVQMAKVLVTRQRGGAVREFQLTAQEPPPGSESPPQQEPTSVVEVIADRQEYDSQREIITATGNVEIRFPNGVLVADRVQVNLPDRLAVAEGEVVLTRGQQVLRGQRFEYYFVQDSGVILQANGEIYQPTTNRDFSPTLPTDVGTEAVVPNQPLSDRLALNQPLQRVTTAEGYRFSIGGGGAGRVGQPGGTATGAAGGRINRIRFQADRVDFDAERWTATNVRVTNDPFSPPELELRAQSATYRNIAPLIDEVAFTDSRVVFDQSLSIPTFQDRLIVDRRPRQPGLFSIGYDGRDRGGLFIERGFKIIDTQNVNFEIRPQYLLQRAFFPDTFDTDDDIDEDVSPLSLSAVGLVSDLEIGLGPRTSLKAVGSFSSLDFDNIDDNLRARIELQQKIGDLNNPYDLRFGYNYRERIFNGSLGFRTVNNSIGATLVSPTIPLGNTGINLSYQASIQHIEASTDRPELLKPDREDNLVDLTRYQGAASLSRGFMLWQGQALPPTPEAGLRYTPTPVQPYLQLTAGVTGVASYYSNGDSQPSLTGSIGLLGQLGHFSRPFLDYTGFNVTYSQGIRGDASPFLFDRFADTQTLSWGITQQVYGPLRVGIQSSLSLSESEEISTDYFIEFSRRTYNILLRYNPVLEIGSISLRINDFNWSGNPGPLDGTDIRPVIRGVTR</sequence>
<dbReference type="Proteomes" id="UP000186868">
    <property type="component" value="Unassembled WGS sequence"/>
</dbReference>
<dbReference type="InterPro" id="IPR022244">
    <property type="entry name" value="DUF3769"/>
</dbReference>
<dbReference type="InterPro" id="IPR050218">
    <property type="entry name" value="LptD"/>
</dbReference>
<organism evidence="2 3">
    <name type="scientific">Hydrococcus rivularis NIES-593</name>
    <dbReference type="NCBI Taxonomy" id="1921803"/>
    <lineage>
        <taxon>Bacteria</taxon>
        <taxon>Bacillati</taxon>
        <taxon>Cyanobacteriota</taxon>
        <taxon>Cyanophyceae</taxon>
        <taxon>Pleurocapsales</taxon>
        <taxon>Hydrococcaceae</taxon>
        <taxon>Hydrococcus</taxon>
    </lineage>
</organism>
<dbReference type="RefSeq" id="WP_073598888.1">
    <property type="nucleotide sequence ID" value="NZ_MRCB01000006.1"/>
</dbReference>
<dbReference type="OrthoDB" id="441598at2"/>
<name>A0A1U7HLH6_9CYAN</name>
<dbReference type="EMBL" id="MRCB01000006">
    <property type="protein sequence ID" value="OKH24401.1"/>
    <property type="molecule type" value="Genomic_DNA"/>
</dbReference>
<dbReference type="AlphaFoldDB" id="A0A1U7HLH6"/>
<feature type="region of interest" description="Disordered" evidence="1">
    <location>
        <begin position="1"/>
        <end position="58"/>
    </location>
</feature>
<evidence type="ECO:0000256" key="1">
    <source>
        <dbReference type="SAM" id="MobiDB-lite"/>
    </source>
</evidence>
<dbReference type="STRING" id="1921803.NIES593_06880"/>
<evidence type="ECO:0000313" key="2">
    <source>
        <dbReference type="EMBL" id="OKH24401.1"/>
    </source>
</evidence>
<comment type="caution">
    <text evidence="2">The sequence shown here is derived from an EMBL/GenBank/DDBJ whole genome shotgun (WGS) entry which is preliminary data.</text>
</comment>
<proteinExistence type="predicted"/>
<dbReference type="GO" id="GO:0009279">
    <property type="term" value="C:cell outer membrane"/>
    <property type="evidence" value="ECO:0007669"/>
    <property type="project" value="TreeGrafter"/>
</dbReference>
<reference evidence="2 3" key="1">
    <citation type="submission" date="2016-11" db="EMBL/GenBank/DDBJ databases">
        <title>Draft Genome Sequences of Nine Cyanobacterial Strains from Diverse Habitats.</title>
        <authorList>
            <person name="Zhu T."/>
            <person name="Hou S."/>
            <person name="Lu X."/>
            <person name="Hess W.R."/>
        </authorList>
    </citation>
    <scope>NUCLEOTIDE SEQUENCE [LARGE SCALE GENOMIC DNA]</scope>
    <source>
        <strain evidence="2 3">NIES-593</strain>
    </source>
</reference>
<protein>
    <submittedName>
        <fullName evidence="2">Organic solvent tolerance protein OstA</fullName>
    </submittedName>
</protein>
<keyword evidence="3" id="KW-1185">Reference proteome</keyword>
<dbReference type="PANTHER" id="PTHR30189">
    <property type="entry name" value="LPS-ASSEMBLY PROTEIN"/>
    <property type="match status" value="1"/>
</dbReference>
<feature type="compositionally biased region" description="Basic and acidic residues" evidence="1">
    <location>
        <begin position="21"/>
        <end position="32"/>
    </location>
</feature>
<feature type="compositionally biased region" description="Pro residues" evidence="1">
    <location>
        <begin position="1"/>
        <end position="10"/>
    </location>
</feature>
<gene>
    <name evidence="2" type="ORF">NIES593_06880</name>
</gene>
<dbReference type="GO" id="GO:1990351">
    <property type="term" value="C:transporter complex"/>
    <property type="evidence" value="ECO:0007669"/>
    <property type="project" value="TreeGrafter"/>
</dbReference>
<dbReference type="Pfam" id="PF12600">
    <property type="entry name" value="DUF3769"/>
    <property type="match status" value="1"/>
</dbReference>